<dbReference type="AlphaFoldDB" id="A0A1S2N2V2"/>
<reference evidence="7 8" key="1">
    <citation type="submission" date="2014-10" db="EMBL/GenBank/DDBJ databases">
        <authorList>
            <person name="Seo M.-J."/>
            <person name="Seok Y.J."/>
            <person name="Cha I.-T."/>
        </authorList>
    </citation>
    <scope>NUCLEOTIDE SEQUENCE [LARGE SCALE GENOMIC DNA]</scope>
    <source>
        <strain evidence="7 8">NEU</strain>
    </source>
</reference>
<evidence type="ECO:0000256" key="3">
    <source>
        <dbReference type="ARBA" id="ARBA00022490"/>
    </source>
</evidence>
<accession>A0A1S2N2V2</accession>
<keyword evidence="4 6" id="KW-1005">Bacterial flagellum biogenesis</keyword>
<keyword evidence="3 6" id="KW-0963">Cytoplasm</keyword>
<keyword evidence="7" id="KW-0966">Cell projection</keyword>
<dbReference type="RefSeq" id="WP_071360145.1">
    <property type="nucleotide sequence ID" value="NZ_JRYB01000001.1"/>
</dbReference>
<evidence type="ECO:0000256" key="4">
    <source>
        <dbReference type="ARBA" id="ARBA00022795"/>
    </source>
</evidence>
<dbReference type="PIRSF" id="PIRSF039090">
    <property type="entry name" value="Flis"/>
    <property type="match status" value="1"/>
</dbReference>
<proteinExistence type="inferred from homology"/>
<dbReference type="Proteomes" id="UP000180246">
    <property type="component" value="Unassembled WGS sequence"/>
</dbReference>
<name>A0A1S2N2V2_9BURK</name>
<dbReference type="PANTHER" id="PTHR34773">
    <property type="entry name" value="FLAGELLAR SECRETION CHAPERONE FLIS"/>
    <property type="match status" value="1"/>
</dbReference>
<dbReference type="CDD" id="cd16098">
    <property type="entry name" value="FliS"/>
    <property type="match status" value="1"/>
</dbReference>
<dbReference type="NCBIfam" id="TIGR00208">
    <property type="entry name" value="fliS"/>
    <property type="match status" value="1"/>
</dbReference>
<dbReference type="EMBL" id="JRYB01000001">
    <property type="protein sequence ID" value="OIJ39467.1"/>
    <property type="molecule type" value="Genomic_DNA"/>
</dbReference>
<dbReference type="PANTHER" id="PTHR34773:SF1">
    <property type="entry name" value="FLAGELLAR SECRETION CHAPERONE FLIS"/>
    <property type="match status" value="1"/>
</dbReference>
<dbReference type="InterPro" id="IPR036584">
    <property type="entry name" value="FliS_sf"/>
</dbReference>
<protein>
    <recommendedName>
        <fullName evidence="6">Flagellar secretion chaperone FliS</fullName>
    </recommendedName>
</protein>
<keyword evidence="7" id="KW-0969">Cilium</keyword>
<dbReference type="Gene3D" id="1.20.120.340">
    <property type="entry name" value="Flagellar protein FliS"/>
    <property type="match status" value="1"/>
</dbReference>
<dbReference type="GO" id="GO:0044780">
    <property type="term" value="P:bacterial-type flagellum assembly"/>
    <property type="evidence" value="ECO:0007669"/>
    <property type="project" value="InterPro"/>
</dbReference>
<comment type="similarity">
    <text evidence="2 6">Belongs to the FliS family.</text>
</comment>
<keyword evidence="5" id="KW-0143">Chaperone</keyword>
<organism evidence="7 8">
    <name type="scientific">Massilia timonae</name>
    <dbReference type="NCBI Taxonomy" id="47229"/>
    <lineage>
        <taxon>Bacteria</taxon>
        <taxon>Pseudomonadati</taxon>
        <taxon>Pseudomonadota</taxon>
        <taxon>Betaproteobacteria</taxon>
        <taxon>Burkholderiales</taxon>
        <taxon>Oxalobacteraceae</taxon>
        <taxon>Telluria group</taxon>
        <taxon>Massilia</taxon>
    </lineage>
</organism>
<evidence type="ECO:0000256" key="2">
    <source>
        <dbReference type="ARBA" id="ARBA00008787"/>
    </source>
</evidence>
<evidence type="ECO:0000256" key="1">
    <source>
        <dbReference type="ARBA" id="ARBA00004514"/>
    </source>
</evidence>
<comment type="subcellular location">
    <subcellularLocation>
        <location evidence="1 6">Cytoplasm</location>
        <location evidence="1 6">Cytosol</location>
    </subcellularLocation>
</comment>
<gene>
    <name evidence="7" type="primary">fliS</name>
    <name evidence="7" type="ORF">LO55_268</name>
</gene>
<evidence type="ECO:0000313" key="7">
    <source>
        <dbReference type="EMBL" id="OIJ39467.1"/>
    </source>
</evidence>
<dbReference type="InterPro" id="IPR003713">
    <property type="entry name" value="FliS"/>
</dbReference>
<evidence type="ECO:0000313" key="8">
    <source>
        <dbReference type="Proteomes" id="UP000180246"/>
    </source>
</evidence>
<dbReference type="SUPFAM" id="SSF101116">
    <property type="entry name" value="Flagellar export chaperone FliS"/>
    <property type="match status" value="1"/>
</dbReference>
<sequence>MSYQEAYGGYHAVNLDAQTSRASPVELVLLLTDGLLDELARARAHIVARRYEAKARSIDKCVEIINGLSSSLDFDSGGETVANLARIYDFCAHRLNGAGIKLDPTMVDEVIQVLTTIRQGWKGVQERNG</sequence>
<keyword evidence="7" id="KW-0282">Flagellum</keyword>
<dbReference type="Pfam" id="PF02561">
    <property type="entry name" value="FliS"/>
    <property type="match status" value="1"/>
</dbReference>
<comment type="caution">
    <text evidence="7">The sequence shown here is derived from an EMBL/GenBank/DDBJ whole genome shotgun (WGS) entry which is preliminary data.</text>
</comment>
<dbReference type="GO" id="GO:0005829">
    <property type="term" value="C:cytosol"/>
    <property type="evidence" value="ECO:0007669"/>
    <property type="project" value="UniProtKB-SubCell"/>
</dbReference>
<evidence type="ECO:0000256" key="6">
    <source>
        <dbReference type="PIRNR" id="PIRNR039090"/>
    </source>
</evidence>
<evidence type="ECO:0000256" key="5">
    <source>
        <dbReference type="ARBA" id="ARBA00023186"/>
    </source>
</evidence>